<dbReference type="InterPro" id="IPR017853">
    <property type="entry name" value="GH"/>
</dbReference>
<proteinExistence type="inferred from homology"/>
<dbReference type="InterPro" id="IPR001547">
    <property type="entry name" value="Glyco_hydro_5"/>
</dbReference>
<dbReference type="SUPFAM" id="SSF51445">
    <property type="entry name" value="(Trans)glycosidases"/>
    <property type="match status" value="1"/>
</dbReference>
<comment type="caution">
    <text evidence="10">The sequence shown here is derived from an EMBL/GenBank/DDBJ whole genome shotgun (WGS) entry which is preliminary data.</text>
</comment>
<dbReference type="GO" id="GO:0005576">
    <property type="term" value="C:extracellular region"/>
    <property type="evidence" value="ECO:0007669"/>
    <property type="project" value="TreeGrafter"/>
</dbReference>
<keyword evidence="8" id="KW-0472">Membrane</keyword>
<keyword evidence="11" id="KW-1185">Reference proteome</keyword>
<dbReference type="Pfam" id="PF00150">
    <property type="entry name" value="Cellulase"/>
    <property type="match status" value="1"/>
</dbReference>
<dbReference type="InterPro" id="IPR050386">
    <property type="entry name" value="Glycosyl_hydrolase_5"/>
</dbReference>
<keyword evidence="8" id="KW-0812">Transmembrane</keyword>
<evidence type="ECO:0000256" key="2">
    <source>
        <dbReference type="ARBA" id="ARBA00022801"/>
    </source>
</evidence>
<evidence type="ECO:0000256" key="1">
    <source>
        <dbReference type="ARBA" id="ARBA00005641"/>
    </source>
</evidence>
<organism evidence="10 11">
    <name type="scientific">Leeuwenhoekiella aequorea</name>
    <dbReference type="NCBI Taxonomy" id="283736"/>
    <lineage>
        <taxon>Bacteria</taxon>
        <taxon>Pseudomonadati</taxon>
        <taxon>Bacteroidota</taxon>
        <taxon>Flavobacteriia</taxon>
        <taxon>Flavobacteriales</taxon>
        <taxon>Flavobacteriaceae</taxon>
        <taxon>Leeuwenhoekiella</taxon>
    </lineage>
</organism>
<comment type="similarity">
    <text evidence="1 7">Belongs to the glycosyl hydrolase 5 (cellulase A) family.</text>
</comment>
<feature type="domain" description="Glycoside hydrolase family 5" evidence="9">
    <location>
        <begin position="28"/>
        <end position="331"/>
    </location>
</feature>
<keyword evidence="5 7" id="KW-0326">Glycosidase</keyword>
<dbReference type="OrthoDB" id="9800955at2"/>
<dbReference type="GO" id="GO:0008422">
    <property type="term" value="F:beta-glucosidase activity"/>
    <property type="evidence" value="ECO:0007669"/>
    <property type="project" value="TreeGrafter"/>
</dbReference>
<evidence type="ECO:0000256" key="6">
    <source>
        <dbReference type="ARBA" id="ARBA00023326"/>
    </source>
</evidence>
<keyword evidence="2 7" id="KW-0378">Hydrolase</keyword>
<sequence>MINIKDVGFIRFYFAISLVFSINFMLTAQGVNVTGLERTWNSDNELGFKSFKTDLKQLNDQKIDRVRLPIDLDYYLNEASYSEKKSFAKLINKILSYADKKKVHLILSNFNHDLSETNYKQQTLKIANNWIEFLMLINENLNAESVYLDIVNEPLVFPNSWEESAPIIIEAIQNKYPNLKLVVGATNANSMYELSRMQPLRYTNIIYSFHFYEPYIFTHQGTAWTGNQYATTGIPFPYKDSIAVMPRLSDKALKTDGEINFRDYPQTGTYQAIKDKLSLVNEWKLKNGVEVWCTEYGVTENADKESRIEYINQVTATLKELNIRGFIWEYEGNFGIKNLNLKIIN</sequence>
<dbReference type="Gene3D" id="3.20.20.80">
    <property type="entry name" value="Glycosidases"/>
    <property type="match status" value="1"/>
</dbReference>
<dbReference type="GO" id="GO:0030245">
    <property type="term" value="P:cellulose catabolic process"/>
    <property type="evidence" value="ECO:0007669"/>
    <property type="project" value="UniProtKB-KW"/>
</dbReference>
<dbReference type="RefSeq" id="WP_128757534.1">
    <property type="nucleotide sequence ID" value="NZ_QOVM01000003.1"/>
</dbReference>
<dbReference type="PANTHER" id="PTHR31297:SF41">
    <property type="entry name" value="ENDOGLUCANASE, PUTATIVE (AFU_ORTHOLOGUE AFUA_5G01830)-RELATED"/>
    <property type="match status" value="1"/>
</dbReference>
<evidence type="ECO:0000256" key="7">
    <source>
        <dbReference type="RuleBase" id="RU361153"/>
    </source>
</evidence>
<feature type="transmembrane region" description="Helical" evidence="8">
    <location>
        <begin position="12"/>
        <end position="31"/>
    </location>
</feature>
<name>A0A4Q0P783_9FLAO</name>
<keyword evidence="6" id="KW-0624">Polysaccharide degradation</keyword>
<evidence type="ECO:0000313" key="10">
    <source>
        <dbReference type="EMBL" id="RXG22544.1"/>
    </source>
</evidence>
<reference evidence="10 11" key="1">
    <citation type="submission" date="2018-07" db="EMBL/GenBank/DDBJ databases">
        <title>Leeuwenhoekiella genomics.</title>
        <authorList>
            <person name="Tahon G."/>
            <person name="Willems A."/>
        </authorList>
    </citation>
    <scope>NUCLEOTIDE SEQUENCE [LARGE SCALE GENOMIC DNA]</scope>
    <source>
        <strain evidence="10 11">LMG 22550</strain>
    </source>
</reference>
<keyword evidence="8" id="KW-1133">Transmembrane helix</keyword>
<protein>
    <submittedName>
        <fullName evidence="10">Aryl-phospho-beta-D-glucosidase BglC (GH1 family)</fullName>
    </submittedName>
</protein>
<keyword evidence="4" id="KW-0119">Carbohydrate metabolism</keyword>
<evidence type="ECO:0000313" key="11">
    <source>
        <dbReference type="Proteomes" id="UP000289238"/>
    </source>
</evidence>
<evidence type="ECO:0000256" key="3">
    <source>
        <dbReference type="ARBA" id="ARBA00023001"/>
    </source>
</evidence>
<dbReference type="EMBL" id="QOVM01000003">
    <property type="protein sequence ID" value="RXG22544.1"/>
    <property type="molecule type" value="Genomic_DNA"/>
</dbReference>
<evidence type="ECO:0000259" key="9">
    <source>
        <dbReference type="Pfam" id="PF00150"/>
    </source>
</evidence>
<dbReference type="PANTHER" id="PTHR31297">
    <property type="entry name" value="GLUCAN ENDO-1,6-BETA-GLUCOSIDASE B"/>
    <property type="match status" value="1"/>
</dbReference>
<evidence type="ECO:0000256" key="4">
    <source>
        <dbReference type="ARBA" id="ARBA00023277"/>
    </source>
</evidence>
<dbReference type="GO" id="GO:0009986">
    <property type="term" value="C:cell surface"/>
    <property type="evidence" value="ECO:0007669"/>
    <property type="project" value="TreeGrafter"/>
</dbReference>
<accession>A0A4Q0P783</accession>
<dbReference type="AlphaFoldDB" id="A0A4Q0P783"/>
<dbReference type="Proteomes" id="UP000289238">
    <property type="component" value="Unassembled WGS sequence"/>
</dbReference>
<gene>
    <name evidence="10" type="ORF">DSM00_1643</name>
</gene>
<evidence type="ECO:0000256" key="5">
    <source>
        <dbReference type="ARBA" id="ARBA00023295"/>
    </source>
</evidence>
<evidence type="ECO:0000256" key="8">
    <source>
        <dbReference type="SAM" id="Phobius"/>
    </source>
</evidence>
<keyword evidence="3" id="KW-0136">Cellulose degradation</keyword>